<reference evidence="9 10" key="1">
    <citation type="submission" date="2018-08" db="EMBL/GenBank/DDBJ databases">
        <title>Aphanomyces genome sequencing and annotation.</title>
        <authorList>
            <person name="Minardi D."/>
            <person name="Oidtmann B."/>
            <person name="Van Der Giezen M."/>
            <person name="Studholme D.J."/>
        </authorList>
    </citation>
    <scope>NUCLEOTIDE SEQUENCE [LARGE SCALE GENOMIC DNA]</scope>
    <source>
        <strain evidence="8 9">Da</strain>
        <strain evidence="7 10">Sv</strain>
    </source>
</reference>
<evidence type="ECO:0000313" key="7">
    <source>
        <dbReference type="EMBL" id="RHY94997.1"/>
    </source>
</evidence>
<evidence type="ECO:0000256" key="2">
    <source>
        <dbReference type="ARBA" id="ARBA00022692"/>
    </source>
</evidence>
<dbReference type="Proteomes" id="UP000285712">
    <property type="component" value="Unassembled WGS sequence"/>
</dbReference>
<evidence type="ECO:0008006" key="11">
    <source>
        <dbReference type="Google" id="ProtNLM"/>
    </source>
</evidence>
<dbReference type="PANTHER" id="PTHR12570:SF9">
    <property type="entry name" value="MAGNESIUM TRANSPORTER NIPA8-RELATED"/>
    <property type="match status" value="1"/>
</dbReference>
<comment type="caution">
    <text evidence="7">The sequence shown here is derived from an EMBL/GenBank/DDBJ whole genome shotgun (WGS) entry which is preliminary data.</text>
</comment>
<feature type="transmembrane region" description="Helical" evidence="6">
    <location>
        <begin position="33"/>
        <end position="50"/>
    </location>
</feature>
<dbReference type="Proteomes" id="UP000285430">
    <property type="component" value="Unassembled WGS sequence"/>
</dbReference>
<evidence type="ECO:0000256" key="5">
    <source>
        <dbReference type="SAM" id="MobiDB-lite"/>
    </source>
</evidence>
<name>A0A3R6XYB7_APHAT</name>
<evidence type="ECO:0000313" key="10">
    <source>
        <dbReference type="Proteomes" id="UP000285712"/>
    </source>
</evidence>
<evidence type="ECO:0000256" key="4">
    <source>
        <dbReference type="ARBA" id="ARBA00023136"/>
    </source>
</evidence>
<feature type="transmembrane region" description="Helical" evidence="6">
    <location>
        <begin position="169"/>
        <end position="187"/>
    </location>
</feature>
<feature type="compositionally biased region" description="Low complexity" evidence="5">
    <location>
        <begin position="454"/>
        <end position="468"/>
    </location>
</feature>
<keyword evidence="2 6" id="KW-0812">Transmembrane</keyword>
<comment type="subcellular location">
    <subcellularLocation>
        <location evidence="1">Membrane</location>
        <topology evidence="1">Multi-pass membrane protein</topology>
    </subcellularLocation>
</comment>
<feature type="transmembrane region" description="Helical" evidence="6">
    <location>
        <begin position="132"/>
        <end position="149"/>
    </location>
</feature>
<feature type="transmembrane region" description="Helical" evidence="6">
    <location>
        <begin position="380"/>
        <end position="397"/>
    </location>
</feature>
<keyword evidence="3 6" id="KW-1133">Transmembrane helix</keyword>
<dbReference type="GO" id="GO:0016020">
    <property type="term" value="C:membrane"/>
    <property type="evidence" value="ECO:0007669"/>
    <property type="project" value="UniProtKB-SubCell"/>
</dbReference>
<feature type="region of interest" description="Disordered" evidence="5">
    <location>
        <begin position="402"/>
        <end position="424"/>
    </location>
</feature>
<feature type="transmembrane region" description="Helical" evidence="6">
    <location>
        <begin position="279"/>
        <end position="305"/>
    </location>
</feature>
<protein>
    <recommendedName>
        <fullName evidence="11">Magnesium transporter</fullName>
    </recommendedName>
</protein>
<feature type="region of interest" description="Disordered" evidence="5">
    <location>
        <begin position="453"/>
        <end position="485"/>
    </location>
</feature>
<keyword evidence="4 6" id="KW-0472">Membrane</keyword>
<dbReference type="InterPro" id="IPR008521">
    <property type="entry name" value="Mg_trans_NIPA"/>
</dbReference>
<evidence type="ECO:0000256" key="6">
    <source>
        <dbReference type="SAM" id="Phobius"/>
    </source>
</evidence>
<evidence type="ECO:0000256" key="1">
    <source>
        <dbReference type="ARBA" id="ARBA00004141"/>
    </source>
</evidence>
<gene>
    <name evidence="7" type="ORF">DYB35_001311</name>
    <name evidence="8" type="ORF">DYB37_000369</name>
</gene>
<dbReference type="InterPro" id="IPR037185">
    <property type="entry name" value="EmrE-like"/>
</dbReference>
<feature type="compositionally biased region" description="Basic and acidic residues" evidence="5">
    <location>
        <begin position="405"/>
        <end position="416"/>
    </location>
</feature>
<dbReference type="AlphaFoldDB" id="A0A3R6XYB7"/>
<dbReference type="Pfam" id="PF05653">
    <property type="entry name" value="Mg_trans_NIPA"/>
    <property type="match status" value="2"/>
</dbReference>
<feature type="transmembrane region" description="Helical" evidence="6">
    <location>
        <begin position="348"/>
        <end position="368"/>
    </location>
</feature>
<feature type="transmembrane region" description="Helical" evidence="6">
    <location>
        <begin position="317"/>
        <end position="336"/>
    </location>
</feature>
<feature type="transmembrane region" description="Helical" evidence="6">
    <location>
        <begin position="101"/>
        <end position="120"/>
    </location>
</feature>
<dbReference type="PANTHER" id="PTHR12570">
    <property type="match status" value="1"/>
</dbReference>
<proteinExistence type="predicted"/>
<dbReference type="SUPFAM" id="SSF103481">
    <property type="entry name" value="Multidrug resistance efflux transporter EmrE"/>
    <property type="match status" value="1"/>
</dbReference>
<accession>A0A3R6XYB7</accession>
<sequence length="485" mass="52698">MPSSKKEFGMTPPLEVPPLPMSPMQYMPSHRDVVGGVLAVAASVVSNFGVNVQKYSHTQEQKRPVADQRPYILRPVWWVGLIMVIVGSIGDFAAFGFATQALVAALGGGSTLIANVIIANQMNQETLYRSDLLGVLLVIAGVVVISAISEPDVTYPLHILEQFFARPEFIVYISCVVICVITILAKIKGSLAHTLKSQIRWSHQRQKDILKLRFQDLERRMEALEEKLLVGGLDHDGGSHPHVAVPPFRLNHPDGASSSPRKQDAPAADANPSAANVPFYYATCSGIVGAISVLLAKCSVMMIALTIEGQNQFKYPVTYLFVGGMVACILVQTHLLNMATSLGDTMTVFPVFQAFWISFSVVGGIVFYDSEREFTWDKWVLYPLALALISLGVYCLMQHPSKGHAAPDKPTKRTNGDDDDDDNGDNRASLLVQFELEAVPLTSADDVDACLTTSPLLSSSSSPVSSSSKSKKKTNGTDGYVRLDI</sequence>
<evidence type="ECO:0000256" key="3">
    <source>
        <dbReference type="ARBA" id="ARBA00022989"/>
    </source>
</evidence>
<evidence type="ECO:0000313" key="9">
    <source>
        <dbReference type="Proteomes" id="UP000285430"/>
    </source>
</evidence>
<organism evidence="7 10">
    <name type="scientific">Aphanomyces astaci</name>
    <name type="common">Crayfish plague agent</name>
    <dbReference type="NCBI Taxonomy" id="112090"/>
    <lineage>
        <taxon>Eukaryota</taxon>
        <taxon>Sar</taxon>
        <taxon>Stramenopiles</taxon>
        <taxon>Oomycota</taxon>
        <taxon>Saprolegniomycetes</taxon>
        <taxon>Saprolegniales</taxon>
        <taxon>Verrucalvaceae</taxon>
        <taxon>Aphanomyces</taxon>
    </lineage>
</organism>
<dbReference type="EMBL" id="QUTG01002724">
    <property type="protein sequence ID" value="RHY94997.1"/>
    <property type="molecule type" value="Genomic_DNA"/>
</dbReference>
<dbReference type="GO" id="GO:0015095">
    <property type="term" value="F:magnesium ion transmembrane transporter activity"/>
    <property type="evidence" value="ECO:0007669"/>
    <property type="project" value="InterPro"/>
</dbReference>
<dbReference type="VEuPathDB" id="FungiDB:H257_01722"/>
<dbReference type="EMBL" id="QUTH01000199">
    <property type="protein sequence ID" value="RHZ34684.1"/>
    <property type="molecule type" value="Genomic_DNA"/>
</dbReference>
<evidence type="ECO:0000313" key="8">
    <source>
        <dbReference type="EMBL" id="RHZ34684.1"/>
    </source>
</evidence>
<feature type="transmembrane region" description="Helical" evidence="6">
    <location>
        <begin position="71"/>
        <end position="95"/>
    </location>
</feature>